<evidence type="ECO:0000256" key="2">
    <source>
        <dbReference type="ARBA" id="ARBA00023015"/>
    </source>
</evidence>
<keyword evidence="2" id="KW-0805">Transcription regulation</keyword>
<dbReference type="EMBL" id="JABFAE010000003">
    <property type="protein sequence ID" value="MBA0825044.1"/>
    <property type="molecule type" value="Genomic_DNA"/>
</dbReference>
<dbReference type="SUPFAM" id="SSF55455">
    <property type="entry name" value="SRF-like"/>
    <property type="match status" value="1"/>
</dbReference>
<dbReference type="SMART" id="SM00432">
    <property type="entry name" value="MADS"/>
    <property type="match status" value="1"/>
</dbReference>
<evidence type="ECO:0000256" key="4">
    <source>
        <dbReference type="ARBA" id="ARBA00023163"/>
    </source>
</evidence>
<dbReference type="GO" id="GO:0005634">
    <property type="term" value="C:nucleus"/>
    <property type="evidence" value="ECO:0007669"/>
    <property type="project" value="UniProtKB-SubCell"/>
</dbReference>
<comment type="subcellular location">
    <subcellularLocation>
        <location evidence="1">Nucleus</location>
    </subcellularLocation>
</comment>
<evidence type="ECO:0000259" key="6">
    <source>
        <dbReference type="PROSITE" id="PS50066"/>
    </source>
</evidence>
<feature type="domain" description="MADS-box" evidence="6">
    <location>
        <begin position="1"/>
        <end position="48"/>
    </location>
</feature>
<protein>
    <recommendedName>
        <fullName evidence="6">MADS-box domain-containing protein</fullName>
    </recommendedName>
</protein>
<keyword evidence="4" id="KW-0804">Transcription</keyword>
<evidence type="ECO:0000256" key="1">
    <source>
        <dbReference type="ARBA" id="ARBA00004123"/>
    </source>
</evidence>
<keyword evidence="3" id="KW-0238">DNA-binding</keyword>
<dbReference type="PRINTS" id="PR00404">
    <property type="entry name" value="MADSDOMAIN"/>
</dbReference>
<comment type="caution">
    <text evidence="7">The sequence shown here is derived from an EMBL/GenBank/DDBJ whole genome shotgun (WGS) entry which is preliminary data.</text>
</comment>
<keyword evidence="5" id="KW-0539">Nucleus</keyword>
<accession>A0A7J9ITX9</accession>
<evidence type="ECO:0000313" key="8">
    <source>
        <dbReference type="Proteomes" id="UP000593575"/>
    </source>
</evidence>
<evidence type="ECO:0000313" key="7">
    <source>
        <dbReference type="EMBL" id="MBA0825044.1"/>
    </source>
</evidence>
<dbReference type="InterPro" id="IPR002100">
    <property type="entry name" value="TF_MADSbox"/>
</dbReference>
<dbReference type="Gene3D" id="3.40.1810.10">
    <property type="entry name" value="Transcription factor, MADS-box"/>
    <property type="match status" value="1"/>
</dbReference>
<keyword evidence="8" id="KW-1185">Reference proteome</keyword>
<dbReference type="PROSITE" id="PS50066">
    <property type="entry name" value="MADS_BOX_2"/>
    <property type="match status" value="1"/>
</dbReference>
<dbReference type="InterPro" id="IPR036879">
    <property type="entry name" value="TF_MADSbox_sf"/>
</dbReference>
<dbReference type="Proteomes" id="UP000593575">
    <property type="component" value="Unassembled WGS sequence"/>
</dbReference>
<dbReference type="AlphaFoldDB" id="A0A7J9ITX9"/>
<organism evidence="7 8">
    <name type="scientific">Gossypium armourianum</name>
    <dbReference type="NCBI Taxonomy" id="34283"/>
    <lineage>
        <taxon>Eukaryota</taxon>
        <taxon>Viridiplantae</taxon>
        <taxon>Streptophyta</taxon>
        <taxon>Embryophyta</taxon>
        <taxon>Tracheophyta</taxon>
        <taxon>Spermatophyta</taxon>
        <taxon>Magnoliopsida</taxon>
        <taxon>eudicotyledons</taxon>
        <taxon>Gunneridae</taxon>
        <taxon>Pentapetalae</taxon>
        <taxon>rosids</taxon>
        <taxon>malvids</taxon>
        <taxon>Malvales</taxon>
        <taxon>Malvaceae</taxon>
        <taxon>Malvoideae</taxon>
        <taxon>Gossypium</taxon>
    </lineage>
</organism>
<dbReference type="Pfam" id="PF00319">
    <property type="entry name" value="SRF-TF"/>
    <property type="match status" value="1"/>
</dbReference>
<proteinExistence type="predicted"/>
<dbReference type="GO" id="GO:0003677">
    <property type="term" value="F:DNA binding"/>
    <property type="evidence" value="ECO:0007669"/>
    <property type="project" value="UniProtKB-KW"/>
</dbReference>
<evidence type="ECO:0000256" key="5">
    <source>
        <dbReference type="ARBA" id="ARBA00023242"/>
    </source>
</evidence>
<name>A0A7J9ITX9_9ROSI</name>
<evidence type="ECO:0000256" key="3">
    <source>
        <dbReference type="ARBA" id="ARBA00023125"/>
    </source>
</evidence>
<reference evidence="7 8" key="1">
    <citation type="journal article" date="2019" name="Genome Biol. Evol.">
        <title>Insights into the evolution of the New World diploid cottons (Gossypium, subgenus Houzingenia) based on genome sequencing.</title>
        <authorList>
            <person name="Grover C.E."/>
            <person name="Arick M.A. 2nd"/>
            <person name="Thrash A."/>
            <person name="Conover J.L."/>
            <person name="Sanders W.S."/>
            <person name="Peterson D.G."/>
            <person name="Frelichowski J.E."/>
            <person name="Scheffler J.A."/>
            <person name="Scheffler B.E."/>
            <person name="Wendel J.F."/>
        </authorList>
    </citation>
    <scope>NUCLEOTIDE SEQUENCE [LARGE SCALE GENOMIC DNA]</scope>
    <source>
        <strain evidence="7">6</strain>
        <tissue evidence="7">Leaf</tissue>
    </source>
</reference>
<dbReference type="GO" id="GO:0046983">
    <property type="term" value="F:protein dimerization activity"/>
    <property type="evidence" value="ECO:0007669"/>
    <property type="project" value="InterPro"/>
</dbReference>
<gene>
    <name evidence="7" type="ORF">Goarm_021664</name>
</gene>
<sequence length="107" mass="12743">MTRKKVKLAYITNDSLRKATYKKRKKDLMKQMSELITLCGIDACAIMMIPEMEQRKNMVNQESFLSQRTIKEVKQLNKHRKDNRVKKMTQFMFNNICGKWVVHGLNF</sequence>